<dbReference type="InParanoid" id="A0A194YLN0"/>
<keyword evidence="3" id="KW-1185">Reference proteome</keyword>
<sequence length="73" mass="8360">MIQRQQTRDAEMAEVGGGASQVRDRRRRARGQEEEIPNCLKSKESRRQEGGNPALPRSVFRLQRHAGLPTNYQ</sequence>
<dbReference type="Gramene" id="KXG20880">
    <property type="protein sequence ID" value="KXG20880"/>
    <property type="gene ID" value="SORBI_3010G265100"/>
</dbReference>
<feature type="region of interest" description="Disordered" evidence="1">
    <location>
        <begin position="1"/>
        <end position="73"/>
    </location>
</feature>
<name>A0A194YLN0_SORBI</name>
<evidence type="ECO:0000313" key="2">
    <source>
        <dbReference type="EMBL" id="KXG20880.1"/>
    </source>
</evidence>
<dbReference type="EMBL" id="CM000769">
    <property type="protein sequence ID" value="KXG20880.1"/>
    <property type="molecule type" value="Genomic_DNA"/>
</dbReference>
<dbReference type="AlphaFoldDB" id="A0A194YLN0"/>
<evidence type="ECO:0000256" key="1">
    <source>
        <dbReference type="SAM" id="MobiDB-lite"/>
    </source>
</evidence>
<protein>
    <submittedName>
        <fullName evidence="2">Uncharacterized protein</fullName>
    </submittedName>
</protein>
<dbReference type="Proteomes" id="UP000000768">
    <property type="component" value="Chromosome 10"/>
</dbReference>
<feature type="compositionally biased region" description="Basic and acidic residues" evidence="1">
    <location>
        <begin position="1"/>
        <end position="11"/>
    </location>
</feature>
<reference evidence="3" key="2">
    <citation type="journal article" date="2018" name="Plant J.">
        <title>The Sorghum bicolor reference genome: improved assembly, gene annotations, a transcriptome atlas, and signatures of genome organization.</title>
        <authorList>
            <person name="McCormick R.F."/>
            <person name="Truong S.K."/>
            <person name="Sreedasyam A."/>
            <person name="Jenkins J."/>
            <person name="Shu S."/>
            <person name="Sims D."/>
            <person name="Kennedy M."/>
            <person name="Amirebrahimi M."/>
            <person name="Weers B.D."/>
            <person name="McKinley B."/>
            <person name="Mattison A."/>
            <person name="Morishige D.T."/>
            <person name="Grimwood J."/>
            <person name="Schmutz J."/>
            <person name="Mullet J.E."/>
        </authorList>
    </citation>
    <scope>NUCLEOTIDE SEQUENCE [LARGE SCALE GENOMIC DNA]</scope>
    <source>
        <strain evidence="3">cv. BTx623</strain>
    </source>
</reference>
<gene>
    <name evidence="2" type="ORF">SORBI_3010G265100</name>
</gene>
<accession>A0A194YLN0</accession>
<organism evidence="2 3">
    <name type="scientific">Sorghum bicolor</name>
    <name type="common">Sorghum</name>
    <name type="synonym">Sorghum vulgare</name>
    <dbReference type="NCBI Taxonomy" id="4558"/>
    <lineage>
        <taxon>Eukaryota</taxon>
        <taxon>Viridiplantae</taxon>
        <taxon>Streptophyta</taxon>
        <taxon>Embryophyta</taxon>
        <taxon>Tracheophyta</taxon>
        <taxon>Spermatophyta</taxon>
        <taxon>Magnoliopsida</taxon>
        <taxon>Liliopsida</taxon>
        <taxon>Poales</taxon>
        <taxon>Poaceae</taxon>
        <taxon>PACMAD clade</taxon>
        <taxon>Panicoideae</taxon>
        <taxon>Andropogonodae</taxon>
        <taxon>Andropogoneae</taxon>
        <taxon>Sorghinae</taxon>
        <taxon>Sorghum</taxon>
    </lineage>
</organism>
<proteinExistence type="predicted"/>
<evidence type="ECO:0000313" key="3">
    <source>
        <dbReference type="Proteomes" id="UP000000768"/>
    </source>
</evidence>
<reference evidence="2 3" key="1">
    <citation type="journal article" date="2009" name="Nature">
        <title>The Sorghum bicolor genome and the diversification of grasses.</title>
        <authorList>
            <person name="Paterson A.H."/>
            <person name="Bowers J.E."/>
            <person name="Bruggmann R."/>
            <person name="Dubchak I."/>
            <person name="Grimwood J."/>
            <person name="Gundlach H."/>
            <person name="Haberer G."/>
            <person name="Hellsten U."/>
            <person name="Mitros T."/>
            <person name="Poliakov A."/>
            <person name="Schmutz J."/>
            <person name="Spannagl M."/>
            <person name="Tang H."/>
            <person name="Wang X."/>
            <person name="Wicker T."/>
            <person name="Bharti A.K."/>
            <person name="Chapman J."/>
            <person name="Feltus F.A."/>
            <person name="Gowik U."/>
            <person name="Grigoriev I.V."/>
            <person name="Lyons E."/>
            <person name="Maher C.A."/>
            <person name="Martis M."/>
            <person name="Narechania A."/>
            <person name="Otillar R.P."/>
            <person name="Penning B.W."/>
            <person name="Salamov A.A."/>
            <person name="Wang Y."/>
            <person name="Zhang L."/>
            <person name="Carpita N.C."/>
            <person name="Freeling M."/>
            <person name="Gingle A.R."/>
            <person name="Hash C.T."/>
            <person name="Keller B."/>
            <person name="Klein P."/>
            <person name="Kresovich S."/>
            <person name="McCann M.C."/>
            <person name="Ming R."/>
            <person name="Peterson D.G."/>
            <person name="Mehboob-ur-Rahman"/>
            <person name="Ware D."/>
            <person name="Westhoff P."/>
            <person name="Mayer K.F."/>
            <person name="Messing J."/>
            <person name="Rokhsar D.S."/>
        </authorList>
    </citation>
    <scope>NUCLEOTIDE SEQUENCE [LARGE SCALE GENOMIC DNA]</scope>
    <source>
        <strain evidence="3">cv. BTx623</strain>
    </source>
</reference>